<organism evidence="2 3">
    <name type="scientific">Saccharothrix tamanrassetensis</name>
    <dbReference type="NCBI Taxonomy" id="1051531"/>
    <lineage>
        <taxon>Bacteria</taxon>
        <taxon>Bacillati</taxon>
        <taxon>Actinomycetota</taxon>
        <taxon>Actinomycetes</taxon>
        <taxon>Pseudonocardiales</taxon>
        <taxon>Pseudonocardiaceae</taxon>
        <taxon>Saccharothrix</taxon>
    </lineage>
</organism>
<evidence type="ECO:0000313" key="3">
    <source>
        <dbReference type="Proteomes" id="UP000547510"/>
    </source>
</evidence>
<dbReference type="EMBL" id="JACHJN010000016">
    <property type="protein sequence ID" value="MBB5960476.1"/>
    <property type="molecule type" value="Genomic_DNA"/>
</dbReference>
<keyword evidence="3" id="KW-1185">Reference proteome</keyword>
<dbReference type="AlphaFoldDB" id="A0A841CYT0"/>
<feature type="region of interest" description="Disordered" evidence="1">
    <location>
        <begin position="161"/>
        <end position="202"/>
    </location>
</feature>
<dbReference type="RefSeq" id="WP_246441177.1">
    <property type="nucleotide sequence ID" value="NZ_JACHJN010000016.1"/>
</dbReference>
<name>A0A841CYT0_9PSEU</name>
<protein>
    <submittedName>
        <fullName evidence="2">Uncharacterized protein</fullName>
    </submittedName>
</protein>
<proteinExistence type="predicted"/>
<comment type="caution">
    <text evidence="2">The sequence shown here is derived from an EMBL/GenBank/DDBJ whole genome shotgun (WGS) entry which is preliminary data.</text>
</comment>
<dbReference type="Proteomes" id="UP000547510">
    <property type="component" value="Unassembled WGS sequence"/>
</dbReference>
<evidence type="ECO:0000256" key="1">
    <source>
        <dbReference type="SAM" id="MobiDB-lite"/>
    </source>
</evidence>
<sequence length="263" mass="28793">MAGRARAAPCLPLAVLAAELRDAAIRLDVLDSDDPAASLPAVLSWSQQLLTSEQQEVFGCSASRPVPTSASLPPQISPDCPPARTKRVLDALDEASLLDHDGHGRWRMHDLIGAYATTAAHELDEPARESALRRVVDFYAHTAYAAFNLIWPNRPRLELDAPSPSAHPQTLPDVADRVGPSTGRRHVRRRSGKAGFSSRPCRMSRDRGFTSILQSDRRDRGSARCGTGQNTAMVERSNRFTGRSLCRAFVARYMPNRTLSAES</sequence>
<evidence type="ECO:0000313" key="2">
    <source>
        <dbReference type="EMBL" id="MBB5960476.1"/>
    </source>
</evidence>
<accession>A0A841CYT0</accession>
<gene>
    <name evidence="2" type="ORF">FHS29_007100</name>
</gene>
<reference evidence="2 3" key="1">
    <citation type="submission" date="2020-08" db="EMBL/GenBank/DDBJ databases">
        <title>Genomic Encyclopedia of Type Strains, Phase III (KMG-III): the genomes of soil and plant-associated and newly described type strains.</title>
        <authorList>
            <person name="Whitman W."/>
        </authorList>
    </citation>
    <scope>NUCLEOTIDE SEQUENCE [LARGE SCALE GENOMIC DNA]</scope>
    <source>
        <strain evidence="2 3">CECT 8640</strain>
    </source>
</reference>
<feature type="compositionally biased region" description="Basic residues" evidence="1">
    <location>
        <begin position="183"/>
        <end position="192"/>
    </location>
</feature>